<dbReference type="RefSeq" id="XP_022645825.1">
    <property type="nucleotide sequence ID" value="XM_022790090.1"/>
</dbReference>
<dbReference type="OrthoDB" id="125363at2759"/>
<dbReference type="RefSeq" id="XP_022645826.1">
    <property type="nucleotide sequence ID" value="XM_022790091.1"/>
</dbReference>
<evidence type="ECO:0000256" key="1">
    <source>
        <dbReference type="ARBA" id="ARBA00004251"/>
    </source>
</evidence>
<dbReference type="RefSeq" id="XP_022645827.1">
    <property type="nucleotide sequence ID" value="XM_022790092.1"/>
</dbReference>
<dbReference type="FunFam" id="2.60.40.10:FF:000868">
    <property type="entry name" value="Plexin D1"/>
    <property type="match status" value="1"/>
</dbReference>
<feature type="transmembrane region" description="Helical" evidence="15">
    <location>
        <begin position="1347"/>
        <end position="1369"/>
    </location>
</feature>
<evidence type="ECO:0000256" key="9">
    <source>
        <dbReference type="ARBA" id="ARBA00022989"/>
    </source>
</evidence>
<dbReference type="InterPro" id="IPR015943">
    <property type="entry name" value="WD40/YVTN_repeat-like_dom_sf"/>
</dbReference>
<dbReference type="EnsemblMetazoa" id="XM_022790092">
    <property type="protein sequence ID" value="XP_022645827"/>
    <property type="gene ID" value="LOC111243867"/>
</dbReference>
<comment type="caution">
    <text evidence="14">Lacks conserved residue(s) required for the propagation of feature annotation.</text>
</comment>
<dbReference type="InterPro" id="IPR013548">
    <property type="entry name" value="Plexin_cytoplasmic_RasGAP_dom"/>
</dbReference>
<keyword evidence="11" id="KW-1015">Disulfide bond</keyword>
<comment type="subcellular location">
    <subcellularLocation>
        <location evidence="1">Cell membrane</location>
        <topology evidence="1">Single-pass type I membrane protein</topology>
    </subcellularLocation>
</comment>
<evidence type="ECO:0000256" key="4">
    <source>
        <dbReference type="ARBA" id="ARBA00022475"/>
    </source>
</evidence>
<keyword evidence="9 15" id="KW-1133">Transmembrane helix</keyword>
<dbReference type="InterPro" id="IPR046800">
    <property type="entry name" value="Plexin_RBD"/>
</dbReference>
<dbReference type="Gene3D" id="2.60.40.10">
    <property type="entry name" value="Immunoglobulins"/>
    <property type="match status" value="5"/>
</dbReference>
<keyword evidence="7" id="KW-0677">Repeat</keyword>
<dbReference type="InterPro" id="IPR008936">
    <property type="entry name" value="Rho_GTPase_activation_prot"/>
</dbReference>
<dbReference type="SMART" id="SM00630">
    <property type="entry name" value="Sema"/>
    <property type="match status" value="1"/>
</dbReference>
<dbReference type="GO" id="GO:0002116">
    <property type="term" value="C:semaphorin receptor complex"/>
    <property type="evidence" value="ECO:0007669"/>
    <property type="project" value="TreeGrafter"/>
</dbReference>
<evidence type="ECO:0000313" key="18">
    <source>
        <dbReference type="Proteomes" id="UP000594260"/>
    </source>
</evidence>
<evidence type="ECO:0000259" key="16">
    <source>
        <dbReference type="PROSITE" id="PS51004"/>
    </source>
</evidence>
<dbReference type="PANTHER" id="PTHR22625:SF44">
    <property type="entry name" value="PLEXIN-B"/>
    <property type="match status" value="1"/>
</dbReference>
<evidence type="ECO:0000256" key="3">
    <source>
        <dbReference type="ARBA" id="ARBA00022473"/>
    </source>
</evidence>
<reference evidence="17" key="1">
    <citation type="submission" date="2021-01" db="UniProtKB">
        <authorList>
            <consortium name="EnsemblMetazoa"/>
        </authorList>
    </citation>
    <scope>IDENTIFICATION</scope>
</reference>
<evidence type="ECO:0000256" key="7">
    <source>
        <dbReference type="ARBA" id="ARBA00022737"/>
    </source>
</evidence>
<dbReference type="Pfam" id="PF01403">
    <property type="entry name" value="Sema"/>
    <property type="match status" value="1"/>
</dbReference>
<keyword evidence="6" id="KW-0732">Signal</keyword>
<dbReference type="CDD" id="cd12205">
    <property type="entry name" value="RasGAP_plexin"/>
    <property type="match status" value="1"/>
</dbReference>
<dbReference type="InterPro" id="IPR041019">
    <property type="entry name" value="TIG1_plexin"/>
</dbReference>
<keyword evidence="12" id="KW-0675">Receptor</keyword>
<evidence type="ECO:0000256" key="14">
    <source>
        <dbReference type="PROSITE-ProRule" id="PRU00352"/>
    </source>
</evidence>
<dbReference type="Pfam" id="PF08337">
    <property type="entry name" value="Plexin_cytopl"/>
    <property type="match status" value="1"/>
</dbReference>
<keyword evidence="3" id="KW-0217">Developmental protein</keyword>
<dbReference type="KEGG" id="vde:111243867"/>
<dbReference type="RefSeq" id="XP_022645828.1">
    <property type="nucleotide sequence ID" value="XM_022790093.1"/>
</dbReference>
<dbReference type="FunFam" id="1.10.506.10:FF:000027">
    <property type="entry name" value="Plexin A, isoform B"/>
    <property type="match status" value="1"/>
</dbReference>
<dbReference type="GO" id="GO:0008045">
    <property type="term" value="P:motor neuron axon guidance"/>
    <property type="evidence" value="ECO:0007669"/>
    <property type="project" value="TreeGrafter"/>
</dbReference>
<dbReference type="Pfam" id="PF20170">
    <property type="entry name" value="Plexin_RBD"/>
    <property type="match status" value="1"/>
</dbReference>
<dbReference type="SUPFAM" id="SSF81296">
    <property type="entry name" value="E set domains"/>
    <property type="match status" value="3"/>
</dbReference>
<dbReference type="Gene3D" id="2.130.10.10">
    <property type="entry name" value="YVTN repeat-like/Quinoprotein amine dehydrogenase"/>
    <property type="match status" value="1"/>
</dbReference>
<dbReference type="GO" id="GO:0008360">
    <property type="term" value="P:regulation of cell shape"/>
    <property type="evidence" value="ECO:0007669"/>
    <property type="project" value="TreeGrafter"/>
</dbReference>
<dbReference type="SUPFAM" id="SSF48350">
    <property type="entry name" value="GTPase activation domain, GAP"/>
    <property type="match status" value="1"/>
</dbReference>
<evidence type="ECO:0000256" key="11">
    <source>
        <dbReference type="ARBA" id="ARBA00023157"/>
    </source>
</evidence>
<dbReference type="InterPro" id="IPR031148">
    <property type="entry name" value="Plexin"/>
</dbReference>
<dbReference type="EnsemblMetazoa" id="XM_022790093">
    <property type="protein sequence ID" value="XP_022645828"/>
    <property type="gene ID" value="LOC111243867"/>
</dbReference>
<name>A0A7M7J2B7_VARDE</name>
<dbReference type="SMART" id="SM00429">
    <property type="entry name" value="IPT"/>
    <property type="match status" value="3"/>
</dbReference>
<dbReference type="Pfam" id="PF01833">
    <property type="entry name" value="TIG"/>
    <property type="match status" value="2"/>
</dbReference>
<keyword evidence="10 15" id="KW-0472">Membrane</keyword>
<keyword evidence="5 15" id="KW-0812">Transmembrane</keyword>
<dbReference type="Proteomes" id="UP000594260">
    <property type="component" value="Unplaced"/>
</dbReference>
<dbReference type="FunFam" id="2.60.40.10:FF:000728">
    <property type="entry name" value="Plexin D1"/>
    <property type="match status" value="1"/>
</dbReference>
<dbReference type="InParanoid" id="A0A7M7J2B7"/>
<dbReference type="GeneID" id="111243867"/>
<dbReference type="Pfam" id="PF18020">
    <property type="entry name" value="TIG_2"/>
    <property type="match status" value="1"/>
</dbReference>
<dbReference type="EnsemblMetazoa" id="XM_022790091">
    <property type="protein sequence ID" value="XP_022645826"/>
    <property type="gene ID" value="LOC111243867"/>
</dbReference>
<comment type="similarity">
    <text evidence="2">Belongs to the plexin family.</text>
</comment>
<dbReference type="InterPro" id="IPR014756">
    <property type="entry name" value="Ig_E-set"/>
</dbReference>
<dbReference type="PROSITE" id="PS51004">
    <property type="entry name" value="SEMA"/>
    <property type="match status" value="1"/>
</dbReference>
<dbReference type="InterPro" id="IPR013783">
    <property type="entry name" value="Ig-like_fold"/>
</dbReference>
<keyword evidence="4" id="KW-1003">Cell membrane</keyword>
<dbReference type="InterPro" id="IPR016201">
    <property type="entry name" value="PSI"/>
</dbReference>
<dbReference type="GO" id="GO:0097374">
    <property type="term" value="P:sensory neuron axon guidance"/>
    <property type="evidence" value="ECO:0007669"/>
    <property type="project" value="TreeGrafter"/>
</dbReference>
<dbReference type="InterPro" id="IPR036352">
    <property type="entry name" value="Semap_dom_sf"/>
</dbReference>
<dbReference type="InterPro" id="IPR001627">
    <property type="entry name" value="Semap_dom"/>
</dbReference>
<dbReference type="SMART" id="SM00423">
    <property type="entry name" value="PSI"/>
    <property type="match status" value="3"/>
</dbReference>
<evidence type="ECO:0000256" key="8">
    <source>
        <dbReference type="ARBA" id="ARBA00022902"/>
    </source>
</evidence>
<dbReference type="SUPFAM" id="SSF101912">
    <property type="entry name" value="Sema domain"/>
    <property type="match status" value="1"/>
</dbReference>
<proteinExistence type="inferred from homology"/>
<evidence type="ECO:0000256" key="13">
    <source>
        <dbReference type="ARBA" id="ARBA00023180"/>
    </source>
</evidence>
<dbReference type="GO" id="GO:0007162">
    <property type="term" value="P:negative regulation of cell adhesion"/>
    <property type="evidence" value="ECO:0007669"/>
    <property type="project" value="TreeGrafter"/>
</dbReference>
<dbReference type="GO" id="GO:0120025">
    <property type="term" value="C:plasma membrane bounded cell projection"/>
    <property type="evidence" value="ECO:0007669"/>
    <property type="project" value="UniProtKB-ARBA"/>
</dbReference>
<evidence type="ECO:0000256" key="6">
    <source>
        <dbReference type="ARBA" id="ARBA00022729"/>
    </source>
</evidence>
<dbReference type="GO" id="GO:0017154">
    <property type="term" value="F:semaphorin receptor activity"/>
    <property type="evidence" value="ECO:0007669"/>
    <property type="project" value="InterPro"/>
</dbReference>
<keyword evidence="8" id="KW-0524">Neurogenesis</keyword>
<evidence type="ECO:0000256" key="2">
    <source>
        <dbReference type="ARBA" id="ARBA00010297"/>
    </source>
</evidence>
<dbReference type="EnsemblMetazoa" id="XM_022790090">
    <property type="protein sequence ID" value="XP_022645825"/>
    <property type="gene ID" value="LOC111243867"/>
</dbReference>
<organism evidence="17 18">
    <name type="scientific">Varroa destructor</name>
    <name type="common">Honeybee mite</name>
    <dbReference type="NCBI Taxonomy" id="109461"/>
    <lineage>
        <taxon>Eukaryota</taxon>
        <taxon>Metazoa</taxon>
        <taxon>Ecdysozoa</taxon>
        <taxon>Arthropoda</taxon>
        <taxon>Chelicerata</taxon>
        <taxon>Arachnida</taxon>
        <taxon>Acari</taxon>
        <taxon>Parasitiformes</taxon>
        <taxon>Mesostigmata</taxon>
        <taxon>Gamasina</taxon>
        <taxon>Dermanyssoidea</taxon>
        <taxon>Varroidae</taxon>
        <taxon>Varroa</taxon>
    </lineage>
</organism>
<dbReference type="GO" id="GO:0005886">
    <property type="term" value="C:plasma membrane"/>
    <property type="evidence" value="ECO:0007669"/>
    <property type="project" value="UniProtKB-SubCell"/>
</dbReference>
<keyword evidence="18" id="KW-1185">Reference proteome</keyword>
<dbReference type="Pfam" id="PF01437">
    <property type="entry name" value="PSI"/>
    <property type="match status" value="2"/>
</dbReference>
<dbReference type="SUPFAM" id="SSF103575">
    <property type="entry name" value="Plexin repeat"/>
    <property type="match status" value="1"/>
</dbReference>
<dbReference type="FunFam" id="2.60.40.10:FF:000203">
    <property type="entry name" value="Plexin B2"/>
    <property type="match status" value="1"/>
</dbReference>
<dbReference type="CTD" id="43766"/>
<sequence>MTRVDEPSSFRRPRLQAVQFVNTSTTTNTKKVGLPTRSISATMIPAIRLTVRRRSAAASHLKSPWRRRHRPWSPLEQLFSLVLLSVLVVQIAPAVRLIGSGPGSNGRRSTGAISSGSIGVSEFRLPGNHSVNLTHIIVNPTTGHLFAGATNVIMEFNENLTLVRSVATGPEWDHEHCPPTNCNGTGYKTRPTNTINKVLLIDEESRKLIVCGSTHQGACQRMELSDITDKEPIVPIPVATNDENSSSFAMIGPAKYGDVQQRMLYVATTRTRYGTYSDIRPAISGRSLEQGDLFSILEHSFSTIARVDLGTTVKDYYLVSYVYGFHTDDYVYFATVQMRSHLLQLQELGYNSRLARLCAGDPSFNTYTEISLVCKGADGTDYNLLQDATVVEAGSDLARSLGLRDERRIFVGAFAQSVDHTTKVSGRSAICIYPLRQIEKMFTENIHMCYNGTVATRNMDYVAGSLADCPAPGKSGNVYSFCNETLKVNGSAPIRAQAAATWTGVTLTAVVVTVTQQHSVAFLGTNHGTVKKVLLSAEGIGEEFEEVEVDHPHSILADMMLSIHGDFVYAASPYKISKLKVAECERHDTCSACLQARNPYCGWCSLEKRCAVKSACHNSTEDDRLYATRWLSLDSQQCIDFQWIRPEQLAVSAQSSIEISINQLPKLPKGARYICVFGTVKKVPISAHETPSGLMCAAPPVHERPRVPVGVDSVDTLLAIRSSETNKDFLQRPFTFYDCSAHKTCASCVTSKFSCNWCFSDNKCSSDSSSCSKTVIFGENNPIDTLMNKGRGYCPSFEVNNSILLADGTRSEVTVEVRNLPSPADNFQCLIDIEGRQTKVSASVRQSRVICGETEYSYREARGETAAQLTVLWNRDTFIGRTNVTLYKCSLLGSHGGRGDCSLCASRDPKYECTWCSGHCTYGPTCNEPVQMTCPPPRIDWIHPLSGPVQGGTLLTIEGSNLGTTREEIEDKITVGGVPCRVVDYSVSVKVTCVTGPSEVSHVADVVIGNRAGLSSAKEKFLYKEITLEEVTPKIGPMSGGTRLYISGQNLNIGSNVEVYLDKLPCIVDKTLASNSQLSCTTTKSTIPYNVSVLTLKIDNSTQTLGYPYIYVADPVIFDIAPKKSFVSGGRRIKVTGNHFNAIVAPKIAVFYGDNIINETSCEVEDNQHMFCLSPPVNSEIQVARPAARRRVDSDVMHEEWRFKIGFLMDNVAAVRDLTTNFPDLISDMVYVPDPRFYQFDTAGHVKLYKGESLVIEGMNIRAALRDEAEISVAIGDERCNITSIANNQLVCLPPSEQPQAYNNFWHGKEARSDLPLVVVHIGPNLHYIIGYLRYEFSKRGDLPSEAVAAIAGIGIVLTLVSLFVIVLLRHKSTQAEREYKRIQLQMDDLEKSVRIECKQAFAELQTDMTDLTNDLYTMGVPTLEHRAYVMKVFFPGVIDHPLTRDNKLKNNGYYNNYEVAMTQFHQLLLNKSFLINFINTLENQASFTIRDRVNVASLLMVIFMNKLEYGTDILRTLLLQLIERSASSKHPQLMLRRTESVVEKMLTNWLAISMYDYLKDSAGSSLFLLFSAIKHQIEKGPVDAITHDARYSLFEARLLREQVDYAMVTIHVVQEEQGDKVVCRVNDCDTISQVKCKVLDALYKNTAHSLRPNVLDVDLEWRHGRGGHLILQDEDLTTKTLNGWRRLNTLRHYGIKDFAVMSLVSKQNDNFNNYSGDMTLNSMTNIVLSNNQHNTMQNVYATIKSTHGGSHTSSSAQSDMENGLKFWHLVKNDDDKKNDQAYTKAIPEIFLTRLLSTKGTIQKYVDDFFTTILSANEALPPAIKWLFDLLDEASMLHGITDSEVPHAWKSNCLPLRFWVNFIKNPDFILDVNKTPIVDSCLSVIAQTLMDSCSLTEHRLGKDSPSNKLLFAKDIPRYRKKVCDFYHCLAMMPTVTDQDLCVHLQQLSLQYGGEFDASVAVKELYVYAAKYREHVLLSLDNDPQCHTMHLAHKLHNVACTMEGQPTSVC</sequence>
<accession>A0A7M7J2B7</accession>
<evidence type="ECO:0000256" key="5">
    <source>
        <dbReference type="ARBA" id="ARBA00022692"/>
    </source>
</evidence>
<dbReference type="GO" id="GO:0050772">
    <property type="term" value="P:positive regulation of axonogenesis"/>
    <property type="evidence" value="ECO:0007669"/>
    <property type="project" value="TreeGrafter"/>
</dbReference>
<dbReference type="CDD" id="cd11236">
    <property type="entry name" value="Sema_plexin_like"/>
    <property type="match status" value="1"/>
</dbReference>
<dbReference type="Gene3D" id="1.10.506.10">
    <property type="entry name" value="GTPase Activation - p120gap, domain 1"/>
    <property type="match status" value="2"/>
</dbReference>
<dbReference type="InterPro" id="IPR002909">
    <property type="entry name" value="IPT_dom"/>
</dbReference>
<keyword evidence="13" id="KW-0325">Glycoprotein</keyword>
<evidence type="ECO:0000313" key="17">
    <source>
        <dbReference type="EnsemblMetazoa" id="XP_022645827"/>
    </source>
</evidence>
<dbReference type="InterPro" id="IPR002165">
    <property type="entry name" value="Plexin_repeat"/>
</dbReference>
<feature type="domain" description="Sema" evidence="16">
    <location>
        <begin position="110"/>
        <end position="581"/>
    </location>
</feature>
<dbReference type="PANTHER" id="PTHR22625">
    <property type="entry name" value="PLEXIN"/>
    <property type="match status" value="1"/>
</dbReference>
<dbReference type="OMA" id="TPYFYET"/>
<evidence type="ECO:0000256" key="10">
    <source>
        <dbReference type="ARBA" id="ARBA00023136"/>
    </source>
</evidence>
<dbReference type="InterPro" id="IPR041362">
    <property type="entry name" value="TIG2_plexin"/>
</dbReference>
<evidence type="ECO:0000256" key="15">
    <source>
        <dbReference type="SAM" id="Phobius"/>
    </source>
</evidence>
<dbReference type="Pfam" id="PF17960">
    <property type="entry name" value="TIG_plexin"/>
    <property type="match status" value="1"/>
</dbReference>
<protein>
    <recommendedName>
        <fullName evidence="16">Sema domain-containing protein</fullName>
    </recommendedName>
</protein>
<evidence type="ECO:0000256" key="12">
    <source>
        <dbReference type="ARBA" id="ARBA00023170"/>
    </source>
</evidence>
<dbReference type="GO" id="GO:0030334">
    <property type="term" value="P:regulation of cell migration"/>
    <property type="evidence" value="ECO:0007669"/>
    <property type="project" value="TreeGrafter"/>
</dbReference>
<dbReference type="FunCoup" id="A0A7M7J2B7">
    <property type="interactions" value="6"/>
</dbReference>